<keyword evidence="2 9" id="KW-0808">Transferase</keyword>
<dbReference type="Gene3D" id="1.10.246.80">
    <property type="match status" value="1"/>
</dbReference>
<keyword evidence="7" id="KW-0460">Magnesium</keyword>
<dbReference type="eggNOG" id="COG0617">
    <property type="taxonomic scope" value="Bacteria"/>
</dbReference>
<dbReference type="AlphaFoldDB" id="C0QG74"/>
<keyword evidence="13" id="KW-1185">Reference proteome</keyword>
<evidence type="ECO:0000256" key="7">
    <source>
        <dbReference type="ARBA" id="ARBA00022842"/>
    </source>
</evidence>
<evidence type="ECO:0000256" key="4">
    <source>
        <dbReference type="ARBA" id="ARBA00022695"/>
    </source>
</evidence>
<evidence type="ECO:0000256" key="2">
    <source>
        <dbReference type="ARBA" id="ARBA00022679"/>
    </source>
</evidence>
<feature type="domain" description="tRNA nucleotidyltransferase/poly(A) polymerase RNA and SrmB- binding" evidence="11">
    <location>
        <begin position="158"/>
        <end position="217"/>
    </location>
</feature>
<dbReference type="GO" id="GO:0008033">
    <property type="term" value="P:tRNA processing"/>
    <property type="evidence" value="ECO:0007669"/>
    <property type="project" value="UniProtKB-KW"/>
</dbReference>
<comment type="cofactor">
    <cofactor evidence="1">
        <name>Mg(2+)</name>
        <dbReference type="ChEBI" id="CHEBI:18420"/>
    </cofactor>
</comment>
<dbReference type="SUPFAM" id="SSF81301">
    <property type="entry name" value="Nucleotidyltransferase"/>
    <property type="match status" value="1"/>
</dbReference>
<accession>C0QG74</accession>
<keyword evidence="4" id="KW-0548">Nucleotidyltransferase</keyword>
<dbReference type="Pfam" id="PF12627">
    <property type="entry name" value="PolyA_pol_RNAbd"/>
    <property type="match status" value="1"/>
</dbReference>
<dbReference type="InterPro" id="IPR002646">
    <property type="entry name" value="PolA_pol_head_dom"/>
</dbReference>
<dbReference type="Proteomes" id="UP000000442">
    <property type="component" value="Chromosome"/>
</dbReference>
<protein>
    <submittedName>
        <fullName evidence="12">tRNA nucleotidyltransferase/poly(A) polymerase</fullName>
    </submittedName>
</protein>
<dbReference type="GO" id="GO:0003723">
    <property type="term" value="F:RNA binding"/>
    <property type="evidence" value="ECO:0007669"/>
    <property type="project" value="UniProtKB-KW"/>
</dbReference>
<dbReference type="PANTHER" id="PTHR47545">
    <property type="entry name" value="MULTIFUNCTIONAL CCA PROTEIN"/>
    <property type="match status" value="1"/>
</dbReference>
<dbReference type="Gene3D" id="3.30.460.10">
    <property type="entry name" value="Beta Polymerase, domain 2"/>
    <property type="match status" value="1"/>
</dbReference>
<evidence type="ECO:0000256" key="8">
    <source>
        <dbReference type="ARBA" id="ARBA00022884"/>
    </source>
</evidence>
<evidence type="ECO:0000256" key="5">
    <source>
        <dbReference type="ARBA" id="ARBA00022723"/>
    </source>
</evidence>
<evidence type="ECO:0000259" key="10">
    <source>
        <dbReference type="Pfam" id="PF01743"/>
    </source>
</evidence>
<dbReference type="InterPro" id="IPR032828">
    <property type="entry name" value="PolyA_RNA-bd"/>
</dbReference>
<dbReference type="InterPro" id="IPR050124">
    <property type="entry name" value="tRNA_CCA-adding_enzyme"/>
</dbReference>
<sequence>METHLPRGVHKILTLLLENQCRAFIAGGAVRDMVAGLPPADFDIVTDASLETIKQTFKNQRVKIVGKSFHVCLVNGIEVASFRGDRTKFPLADLEQRDFTINSMAWDPVTRQIFDPFSGEQDLKRKIIQFTGNGPLRIREDPLRMVRACRFVSQIGGTLAPETLGDIKTHGRLVGANVAKERIRMEILKAMAHDRPSLFFRSLQATGLLIQIFPCLDRLVDLDGGPFHGETVFEHSMMVGDALSPKRPLLRLAGFLHDAGKFDTAAIKEGNLTFHGHEKARDKIEADLVNLKFSTRERRYILSIIDVHMRPLTEKTTPRAVRRILALLESHGVSYQEFMRMRIADKRSNLAKQPYTLGEIRNRVQKFKNELAPRGIQAFTPADLAIDGNRIMALLNLDPGPEVGRIMGVLFERVLDDPNLNTPSALEALVLSLDP</sequence>
<dbReference type="CDD" id="cd05398">
    <property type="entry name" value="NT_ClassII-CCAase"/>
    <property type="match status" value="1"/>
</dbReference>
<dbReference type="HOGENOM" id="CLU_015961_6_1_7"/>
<evidence type="ECO:0000313" key="12">
    <source>
        <dbReference type="EMBL" id="ACN17653.1"/>
    </source>
</evidence>
<dbReference type="Gene3D" id="1.10.3090.10">
    <property type="entry name" value="cca-adding enzyme, domain 2"/>
    <property type="match status" value="1"/>
</dbReference>
<reference evidence="12 13" key="1">
    <citation type="journal article" date="2009" name="Environ. Microbiol.">
        <title>Genome sequence of Desulfobacterium autotrophicum HRM2, a marine sulfate reducer oxidizing organic carbon completely to carbon dioxide.</title>
        <authorList>
            <person name="Strittmatter A.W."/>
            <person name="Liesegang H."/>
            <person name="Rabus R."/>
            <person name="Decker I."/>
            <person name="Amann J."/>
            <person name="Andres S."/>
            <person name="Henne A."/>
            <person name="Fricke W.F."/>
            <person name="Martinez-Arias R."/>
            <person name="Bartels D."/>
            <person name="Goesmann A."/>
            <person name="Krause L."/>
            <person name="Puehler A."/>
            <person name="Klenk H.P."/>
            <person name="Richter M."/>
            <person name="Schuler M."/>
            <person name="Gloeckner F.O."/>
            <person name="Meyerdierks A."/>
            <person name="Gottschalk G."/>
            <person name="Amann R."/>
        </authorList>
    </citation>
    <scope>NUCLEOTIDE SEQUENCE [LARGE SCALE GENOMIC DNA]</scope>
    <source>
        <strain evidence="13">ATCC 43914 / DSM 3382 / HRM2</strain>
    </source>
</reference>
<comment type="similarity">
    <text evidence="9">Belongs to the tRNA nucleotidyltransferase/poly(A) polymerase family.</text>
</comment>
<dbReference type="Pfam" id="PF01743">
    <property type="entry name" value="PolyA_pol"/>
    <property type="match status" value="1"/>
</dbReference>
<dbReference type="GO" id="GO:0046872">
    <property type="term" value="F:metal ion binding"/>
    <property type="evidence" value="ECO:0007669"/>
    <property type="project" value="UniProtKB-KW"/>
</dbReference>
<dbReference type="InterPro" id="IPR043519">
    <property type="entry name" value="NT_sf"/>
</dbReference>
<evidence type="ECO:0000256" key="9">
    <source>
        <dbReference type="RuleBase" id="RU003953"/>
    </source>
</evidence>
<keyword evidence="8 9" id="KW-0694">RNA-binding</keyword>
<proteinExistence type="inferred from homology"/>
<keyword evidence="6" id="KW-0547">Nucleotide-binding</keyword>
<evidence type="ECO:0000256" key="6">
    <source>
        <dbReference type="ARBA" id="ARBA00022741"/>
    </source>
</evidence>
<name>C0QG74_DESAH</name>
<dbReference type="GO" id="GO:0000166">
    <property type="term" value="F:nucleotide binding"/>
    <property type="evidence" value="ECO:0007669"/>
    <property type="project" value="UniProtKB-KW"/>
</dbReference>
<evidence type="ECO:0000259" key="11">
    <source>
        <dbReference type="Pfam" id="PF12627"/>
    </source>
</evidence>
<dbReference type="InterPro" id="IPR003607">
    <property type="entry name" value="HD/PDEase_dom"/>
</dbReference>
<dbReference type="SUPFAM" id="SSF81891">
    <property type="entry name" value="Poly A polymerase C-terminal region-like"/>
    <property type="match status" value="1"/>
</dbReference>
<dbReference type="GO" id="GO:0016779">
    <property type="term" value="F:nucleotidyltransferase activity"/>
    <property type="evidence" value="ECO:0007669"/>
    <property type="project" value="UniProtKB-KW"/>
</dbReference>
<evidence type="ECO:0000256" key="3">
    <source>
        <dbReference type="ARBA" id="ARBA00022694"/>
    </source>
</evidence>
<dbReference type="STRING" id="177437.HRM2_45970"/>
<organism evidence="12 13">
    <name type="scientific">Desulforapulum autotrophicum (strain ATCC 43914 / DSM 3382 / VKM B-1955 / HRM2)</name>
    <name type="common">Desulfobacterium autotrophicum</name>
    <dbReference type="NCBI Taxonomy" id="177437"/>
    <lineage>
        <taxon>Bacteria</taxon>
        <taxon>Pseudomonadati</taxon>
        <taxon>Thermodesulfobacteriota</taxon>
        <taxon>Desulfobacteria</taxon>
        <taxon>Desulfobacterales</taxon>
        <taxon>Desulfobacteraceae</taxon>
        <taxon>Desulforapulum</taxon>
    </lineage>
</organism>
<dbReference type="KEGG" id="dat:HRM2_45970"/>
<gene>
    <name evidence="12" type="ordered locus">HRM2_45970</name>
</gene>
<feature type="domain" description="Poly A polymerase head" evidence="10">
    <location>
        <begin position="23"/>
        <end position="128"/>
    </location>
</feature>
<dbReference type="CDD" id="cd00077">
    <property type="entry name" value="HDc"/>
    <property type="match status" value="1"/>
</dbReference>
<dbReference type="OrthoDB" id="9805698at2"/>
<dbReference type="EMBL" id="CP001087">
    <property type="protein sequence ID" value="ACN17653.1"/>
    <property type="molecule type" value="Genomic_DNA"/>
</dbReference>
<dbReference type="RefSeq" id="WP_015906367.1">
    <property type="nucleotide sequence ID" value="NC_012108.1"/>
</dbReference>
<keyword evidence="3" id="KW-0819">tRNA processing</keyword>
<evidence type="ECO:0000256" key="1">
    <source>
        <dbReference type="ARBA" id="ARBA00001946"/>
    </source>
</evidence>
<keyword evidence="5" id="KW-0479">Metal-binding</keyword>
<evidence type="ECO:0000313" key="13">
    <source>
        <dbReference type="Proteomes" id="UP000000442"/>
    </source>
</evidence>